<feature type="transmembrane region" description="Helical" evidence="1">
    <location>
        <begin position="182"/>
        <end position="200"/>
    </location>
</feature>
<dbReference type="OrthoDB" id="2083660at2"/>
<protein>
    <submittedName>
        <fullName evidence="2">Uncharacterized protein</fullName>
    </submittedName>
</protein>
<evidence type="ECO:0000256" key="1">
    <source>
        <dbReference type="SAM" id="Phobius"/>
    </source>
</evidence>
<dbReference type="AlphaFoldDB" id="G8LU13"/>
<dbReference type="KEGG" id="ccl:Clocl_1792"/>
<feature type="transmembrane region" description="Helical" evidence="1">
    <location>
        <begin position="235"/>
        <end position="256"/>
    </location>
</feature>
<feature type="transmembrane region" description="Helical" evidence="1">
    <location>
        <begin position="262"/>
        <end position="281"/>
    </location>
</feature>
<accession>G8LU13</accession>
<dbReference type="HOGENOM" id="CLU_870704_0_0_9"/>
<feature type="transmembrane region" description="Helical" evidence="1">
    <location>
        <begin position="24"/>
        <end position="47"/>
    </location>
</feature>
<gene>
    <name evidence="2" type="ordered locus">Clocl_1792</name>
</gene>
<evidence type="ECO:0000313" key="2">
    <source>
        <dbReference type="EMBL" id="AEV68401.1"/>
    </source>
</evidence>
<dbReference type="Proteomes" id="UP000005435">
    <property type="component" value="Chromosome"/>
</dbReference>
<dbReference type="EMBL" id="CP003065">
    <property type="protein sequence ID" value="AEV68401.1"/>
    <property type="molecule type" value="Genomic_DNA"/>
</dbReference>
<evidence type="ECO:0000313" key="3">
    <source>
        <dbReference type="Proteomes" id="UP000005435"/>
    </source>
</evidence>
<dbReference type="eggNOG" id="ENOG50336D4">
    <property type="taxonomic scope" value="Bacteria"/>
</dbReference>
<keyword evidence="1" id="KW-0812">Transmembrane</keyword>
<keyword evidence="1" id="KW-1133">Transmembrane helix</keyword>
<proteinExistence type="predicted"/>
<sequence precursor="true">MFLFLSLVWEGIAAGITLFAGWNWEIFFGTSLIGLIIMALTTVIIFITNPIKINENGLIVKNQQSGALYNNWVLINWDDIYSVKPITLICFKYLQLFCKGHGRPVWIPLSVMKKSMFIEDLVRYVPDENPLKNYITTGKILDVTKLVKVEELANSEMSEKQISDIYVNEAFRAKHAMKNGAIWFYLIAGLSIINTIAIFTGADWRFLAGLFILQFVDILALVINEHTPEIANFTMFIAIAINVFVVGILIVIGYFANKQHKWSFIVGMIVYALDMLVAIVFRDFVSIIVHVVALIGIYNGLKAKIKLDEIEKKSMSIVP</sequence>
<organism evidence="2 3">
    <name type="scientific">Acetivibrio clariflavus (strain DSM 19732 / NBRC 101661 / EBR45)</name>
    <name type="common">Clostridium clariflavum</name>
    <dbReference type="NCBI Taxonomy" id="720554"/>
    <lineage>
        <taxon>Bacteria</taxon>
        <taxon>Bacillati</taxon>
        <taxon>Bacillota</taxon>
        <taxon>Clostridia</taxon>
        <taxon>Eubacteriales</taxon>
        <taxon>Oscillospiraceae</taxon>
        <taxon>Acetivibrio</taxon>
    </lineage>
</organism>
<name>G8LU13_ACECE</name>
<keyword evidence="1" id="KW-0472">Membrane</keyword>
<reference evidence="3" key="1">
    <citation type="submission" date="2011-12" db="EMBL/GenBank/DDBJ databases">
        <title>Complete sequence of Clostridium clariflavum DSM 19732.</title>
        <authorList>
            <consortium name="US DOE Joint Genome Institute"/>
            <person name="Lucas S."/>
            <person name="Han J."/>
            <person name="Lapidus A."/>
            <person name="Cheng J.-F."/>
            <person name="Goodwin L."/>
            <person name="Pitluck S."/>
            <person name="Peters L."/>
            <person name="Teshima H."/>
            <person name="Detter J.C."/>
            <person name="Han C."/>
            <person name="Tapia R."/>
            <person name="Land M."/>
            <person name="Hauser L."/>
            <person name="Kyrpides N."/>
            <person name="Ivanova N."/>
            <person name="Pagani I."/>
            <person name="Kitzmiller T."/>
            <person name="Lynd L."/>
            <person name="Izquierdo J."/>
            <person name="Woyke T."/>
        </authorList>
    </citation>
    <scope>NUCLEOTIDE SEQUENCE [LARGE SCALE GENOMIC DNA]</scope>
    <source>
        <strain evidence="3">DSM 19732 / NBRC 101661 / EBR45</strain>
    </source>
</reference>
<keyword evidence="3" id="KW-1185">Reference proteome</keyword>
<dbReference type="STRING" id="720554.Clocl_1792"/>
<reference evidence="2 3" key="2">
    <citation type="journal article" date="2012" name="Stand. Genomic Sci.">
        <title>Complete Genome Sequence of Clostridium clariflavum DSM 19732.</title>
        <authorList>
            <person name="Izquierdo J.A."/>
            <person name="Goodwin L."/>
            <person name="Davenport K.W."/>
            <person name="Teshima H."/>
            <person name="Bruce D."/>
            <person name="Detter C."/>
            <person name="Tapia R."/>
            <person name="Han S."/>
            <person name="Land M."/>
            <person name="Hauser L."/>
            <person name="Jeffries C.D."/>
            <person name="Han J."/>
            <person name="Pitluck S."/>
            <person name="Nolan M."/>
            <person name="Chen A."/>
            <person name="Huntemann M."/>
            <person name="Mavromatis K."/>
            <person name="Mikhailova N."/>
            <person name="Liolios K."/>
            <person name="Woyke T."/>
            <person name="Lynd L.R."/>
        </authorList>
    </citation>
    <scope>NUCLEOTIDE SEQUENCE [LARGE SCALE GENOMIC DNA]</scope>
    <source>
        <strain evidence="3">DSM 19732 / NBRC 101661 / EBR45</strain>
    </source>
</reference>